<evidence type="ECO:0000313" key="3">
    <source>
        <dbReference type="EMBL" id="RAL24585.1"/>
    </source>
</evidence>
<dbReference type="GO" id="GO:0004222">
    <property type="term" value="F:metalloendopeptidase activity"/>
    <property type="evidence" value="ECO:0007669"/>
    <property type="project" value="TreeGrafter"/>
</dbReference>
<dbReference type="Gene3D" id="2.70.70.10">
    <property type="entry name" value="Glucose Permease (Domain IIA)"/>
    <property type="match status" value="1"/>
</dbReference>
<dbReference type="AlphaFoldDB" id="A0A364K5E3"/>
<organism evidence="3 4">
    <name type="scientific">Thermoflavimicrobium daqui</name>
    <dbReference type="NCBI Taxonomy" id="2137476"/>
    <lineage>
        <taxon>Bacteria</taxon>
        <taxon>Bacillati</taxon>
        <taxon>Bacillota</taxon>
        <taxon>Bacilli</taxon>
        <taxon>Bacillales</taxon>
        <taxon>Thermoactinomycetaceae</taxon>
        <taxon>Thermoflavimicrobium</taxon>
    </lineage>
</organism>
<dbReference type="Proteomes" id="UP000251213">
    <property type="component" value="Unassembled WGS sequence"/>
</dbReference>
<dbReference type="InterPro" id="IPR011055">
    <property type="entry name" value="Dup_hybrid_motif"/>
</dbReference>
<dbReference type="RefSeq" id="WP_113658956.1">
    <property type="nucleotide sequence ID" value="NZ_KZ845666.1"/>
</dbReference>
<keyword evidence="1" id="KW-1133">Transmembrane helix</keyword>
<keyword evidence="1" id="KW-0812">Transmembrane</keyword>
<dbReference type="PANTHER" id="PTHR21666">
    <property type="entry name" value="PEPTIDASE-RELATED"/>
    <property type="match status" value="1"/>
</dbReference>
<accession>A0A364K5E3</accession>
<evidence type="ECO:0000259" key="2">
    <source>
        <dbReference type="Pfam" id="PF01551"/>
    </source>
</evidence>
<dbReference type="Pfam" id="PF01551">
    <property type="entry name" value="Peptidase_M23"/>
    <property type="match status" value="1"/>
</dbReference>
<feature type="transmembrane region" description="Helical" evidence="1">
    <location>
        <begin position="29"/>
        <end position="49"/>
    </location>
</feature>
<evidence type="ECO:0000256" key="1">
    <source>
        <dbReference type="SAM" id="Phobius"/>
    </source>
</evidence>
<keyword evidence="1" id="KW-0472">Membrane</keyword>
<dbReference type="SUPFAM" id="SSF51261">
    <property type="entry name" value="Duplicated hybrid motif"/>
    <property type="match status" value="1"/>
</dbReference>
<evidence type="ECO:0000313" key="4">
    <source>
        <dbReference type="Proteomes" id="UP000251213"/>
    </source>
</evidence>
<sequence>MNTEKPNNVSSLEEAKGRFKWKRFLAKKWFFPAVYMIAAALIISFAWWYQGLQTQKVNKSIKEGDTIFPVETPTKSPIDEMILPVNKESQAEKTITFYDEASSTKEREASIVKYANSYWPHAGIDFARKDGQSFDVLATLDGKVIRVEKNPIVGTQIEIQHNHGMVTVYQSLADVKVKEGQKVKKGDVIAKAGRNQFEISAGNHLHFELRKGKQSVNPEPYLKSVH</sequence>
<dbReference type="OrthoDB" id="2050153at2"/>
<dbReference type="PANTHER" id="PTHR21666:SF291">
    <property type="entry name" value="STAGE II SPORULATION PROTEIN Q"/>
    <property type="match status" value="1"/>
</dbReference>
<comment type="caution">
    <text evidence="3">The sequence shown here is derived from an EMBL/GenBank/DDBJ whole genome shotgun (WGS) entry which is preliminary data.</text>
</comment>
<name>A0A364K5E3_9BACL</name>
<gene>
    <name evidence="3" type="ORF">DL897_09770</name>
</gene>
<protein>
    <recommendedName>
        <fullName evidence="2">M23ase beta-sheet core domain-containing protein</fullName>
    </recommendedName>
</protein>
<feature type="domain" description="M23ase beta-sheet core" evidence="2">
    <location>
        <begin position="120"/>
        <end position="218"/>
    </location>
</feature>
<dbReference type="InterPro" id="IPR016047">
    <property type="entry name" value="M23ase_b-sheet_dom"/>
</dbReference>
<dbReference type="InterPro" id="IPR050570">
    <property type="entry name" value="Cell_wall_metabolism_enzyme"/>
</dbReference>
<dbReference type="EMBL" id="QJKK01000004">
    <property type="protein sequence ID" value="RAL24585.1"/>
    <property type="molecule type" value="Genomic_DNA"/>
</dbReference>
<reference evidence="3 4" key="2">
    <citation type="submission" date="2018-06" db="EMBL/GenBank/DDBJ databases">
        <authorList>
            <person name="Zhirakovskaya E."/>
        </authorList>
    </citation>
    <scope>NUCLEOTIDE SEQUENCE [LARGE SCALE GENOMIC DNA]</scope>
    <source>
        <strain evidence="3 4">FBKL4.011</strain>
    </source>
</reference>
<keyword evidence="4" id="KW-1185">Reference proteome</keyword>
<dbReference type="CDD" id="cd12797">
    <property type="entry name" value="M23_peptidase"/>
    <property type="match status" value="1"/>
</dbReference>
<proteinExistence type="predicted"/>
<reference evidence="3 4" key="1">
    <citation type="submission" date="2018-06" db="EMBL/GenBank/DDBJ databases">
        <title>Thermoflavimicrobium daqus sp. nov., a thermophilic microbe isolated from Moutai-flavour Daqu.</title>
        <authorList>
            <person name="Wang X."/>
            <person name="Zhou H."/>
        </authorList>
    </citation>
    <scope>NUCLEOTIDE SEQUENCE [LARGE SCALE GENOMIC DNA]</scope>
    <source>
        <strain evidence="3 4">FBKL4.011</strain>
    </source>
</reference>